<dbReference type="PANTHER" id="PTHR34980:SF3">
    <property type="entry name" value="BLR8105 PROTEIN"/>
    <property type="match status" value="1"/>
</dbReference>
<evidence type="ECO:0008006" key="5">
    <source>
        <dbReference type="Google" id="ProtNLM"/>
    </source>
</evidence>
<proteinExistence type="predicted"/>
<name>A0A139SNH3_9GAMM</name>
<accession>A0A139SNH3</accession>
<dbReference type="Pfam" id="PF05656">
    <property type="entry name" value="DUF805"/>
    <property type="match status" value="1"/>
</dbReference>
<feature type="transmembrane region" description="Helical" evidence="2">
    <location>
        <begin position="214"/>
        <end position="236"/>
    </location>
</feature>
<dbReference type="EMBL" id="LSZO01000188">
    <property type="protein sequence ID" value="KXU36125.1"/>
    <property type="molecule type" value="Genomic_DNA"/>
</dbReference>
<evidence type="ECO:0000256" key="1">
    <source>
        <dbReference type="SAM" id="Coils"/>
    </source>
</evidence>
<organism evidence="3 4">
    <name type="scientific">Ventosimonas gracilis</name>
    <dbReference type="NCBI Taxonomy" id="1680762"/>
    <lineage>
        <taxon>Bacteria</taxon>
        <taxon>Pseudomonadati</taxon>
        <taxon>Pseudomonadota</taxon>
        <taxon>Gammaproteobacteria</taxon>
        <taxon>Pseudomonadales</taxon>
        <taxon>Ventosimonadaceae</taxon>
        <taxon>Ventosimonas</taxon>
    </lineage>
</organism>
<feature type="coiled-coil region" evidence="1">
    <location>
        <begin position="76"/>
        <end position="112"/>
    </location>
</feature>
<dbReference type="PANTHER" id="PTHR34980">
    <property type="entry name" value="INNER MEMBRANE PROTEIN-RELATED-RELATED"/>
    <property type="match status" value="1"/>
</dbReference>
<feature type="transmembrane region" description="Helical" evidence="2">
    <location>
        <begin position="256"/>
        <end position="276"/>
    </location>
</feature>
<sequence length="277" mass="30432">MCQPRYKIIFSGEPLPTVSDETLKANLAQLFKISLEEAQQLMYRGEITLKRDLPEAEAERYLAALQNAGAVCHKEAAELALVHDEALEQAKAAEAERLAQEAEQQAAEAAQGTPLNPYLAPKAAVFDENDERFAEALNPYSAEGRIGRLRYLAWLMASTLVIGIPLFVVTSLLSWISSSLSALAMLLFVAGGIMLIVCDFRFAIQRLHDLGFSAWWVLLHFVPIAGSILPFVLMLAPGSSKRNIYGPPPPPNSLAVQFLAALWLLPIVFGLLSLLFR</sequence>
<reference evidence="3 4" key="1">
    <citation type="submission" date="2016-02" db="EMBL/GenBank/DDBJ databases">
        <authorList>
            <person name="Wen L."/>
            <person name="He K."/>
            <person name="Yang H."/>
        </authorList>
    </citation>
    <scope>NUCLEOTIDE SEQUENCE [LARGE SCALE GENOMIC DNA]</scope>
    <source>
        <strain evidence="3 4">CV58</strain>
    </source>
</reference>
<dbReference type="InterPro" id="IPR008523">
    <property type="entry name" value="DUF805"/>
</dbReference>
<keyword evidence="2" id="KW-1133">Transmembrane helix</keyword>
<dbReference type="GO" id="GO:0005886">
    <property type="term" value="C:plasma membrane"/>
    <property type="evidence" value="ECO:0007669"/>
    <property type="project" value="TreeGrafter"/>
</dbReference>
<evidence type="ECO:0000313" key="3">
    <source>
        <dbReference type="EMBL" id="KXU36125.1"/>
    </source>
</evidence>
<dbReference type="OrthoDB" id="9812349at2"/>
<comment type="caution">
    <text evidence="3">The sequence shown here is derived from an EMBL/GenBank/DDBJ whole genome shotgun (WGS) entry which is preliminary data.</text>
</comment>
<keyword evidence="2" id="KW-0472">Membrane</keyword>
<keyword evidence="2" id="KW-0812">Transmembrane</keyword>
<protein>
    <recommendedName>
        <fullName evidence="5">DUF805 domain-containing protein</fullName>
    </recommendedName>
</protein>
<evidence type="ECO:0000313" key="4">
    <source>
        <dbReference type="Proteomes" id="UP000072660"/>
    </source>
</evidence>
<keyword evidence="4" id="KW-1185">Reference proteome</keyword>
<feature type="transmembrane region" description="Helical" evidence="2">
    <location>
        <begin position="182"/>
        <end position="202"/>
    </location>
</feature>
<gene>
    <name evidence="3" type="ORF">AXE65_05585</name>
</gene>
<evidence type="ECO:0000256" key="2">
    <source>
        <dbReference type="SAM" id="Phobius"/>
    </source>
</evidence>
<dbReference type="Proteomes" id="UP000072660">
    <property type="component" value="Unassembled WGS sequence"/>
</dbReference>
<dbReference type="AlphaFoldDB" id="A0A139SNH3"/>
<dbReference type="RefSeq" id="WP_068392009.1">
    <property type="nucleotide sequence ID" value="NZ_LSZO01000188.1"/>
</dbReference>
<feature type="transmembrane region" description="Helical" evidence="2">
    <location>
        <begin position="151"/>
        <end position="176"/>
    </location>
</feature>
<keyword evidence="1" id="KW-0175">Coiled coil</keyword>